<evidence type="ECO:0000313" key="10">
    <source>
        <dbReference type="Proteomes" id="UP000731465"/>
    </source>
</evidence>
<name>A0ABS7DIN3_9GAMM</name>
<gene>
    <name evidence="9" type="ORF">J5V48_09655</name>
</gene>
<evidence type="ECO:0000256" key="5">
    <source>
        <dbReference type="ARBA" id="ARBA00022989"/>
    </source>
</evidence>
<feature type="transmembrane region" description="Helical" evidence="7">
    <location>
        <begin position="304"/>
        <end position="327"/>
    </location>
</feature>
<sequence>MNWKLLLSILVVCACLMSSSYTMLIPFLPVYLINELNASSDNVSMWSGACFAVTFAISAFAAPLWGKLSDRIGKKPMVIRAAFLLSVSYFIGGIVKTPEQMFLMRAFQGFAAGLWPALLVLTSAYVPKNRLGISMGLMQSSMILGQVAGPLLGGLLSNLVGMRNSFFIGSSVLMFITLCAVFIIKEPDTKEEKTKKAKEDSAIKEILSNKNILSLLIVVFLCNFVLLQIQPIVALYVDKLTNHADNAVLITGLILSLGGLAGAIASPLWGRFGQRAGFAKSLVLALTFAGSFMLVQAVPDDVKYFALTQFLVGLGFSGIFPLANSILVTNTRDNNRGQAFGILFSSQMLGGALGPVIGGVMVTLISFKSVYIISGIILLFCAVFLNKRKQKFEKYSQN</sequence>
<keyword evidence="3" id="KW-1003">Cell membrane</keyword>
<evidence type="ECO:0000256" key="3">
    <source>
        <dbReference type="ARBA" id="ARBA00022475"/>
    </source>
</evidence>
<protein>
    <submittedName>
        <fullName evidence="9">MFS transporter</fullName>
    </submittedName>
</protein>
<feature type="transmembrane region" description="Helical" evidence="7">
    <location>
        <begin position="44"/>
        <end position="65"/>
    </location>
</feature>
<keyword evidence="10" id="KW-1185">Reference proteome</keyword>
<feature type="transmembrane region" description="Helical" evidence="7">
    <location>
        <begin position="339"/>
        <end position="358"/>
    </location>
</feature>
<dbReference type="RefSeq" id="WP_219938424.1">
    <property type="nucleotide sequence ID" value="NZ_JAGFNY010000077.1"/>
</dbReference>
<evidence type="ECO:0000256" key="6">
    <source>
        <dbReference type="ARBA" id="ARBA00023136"/>
    </source>
</evidence>
<feature type="transmembrane region" description="Helical" evidence="7">
    <location>
        <begin position="212"/>
        <end position="236"/>
    </location>
</feature>
<feature type="transmembrane region" description="Helical" evidence="7">
    <location>
        <begin position="107"/>
        <end position="126"/>
    </location>
</feature>
<dbReference type="InterPro" id="IPR036259">
    <property type="entry name" value="MFS_trans_sf"/>
</dbReference>
<keyword evidence="2" id="KW-0813">Transport</keyword>
<keyword evidence="5 7" id="KW-1133">Transmembrane helix</keyword>
<dbReference type="InterPro" id="IPR020846">
    <property type="entry name" value="MFS_dom"/>
</dbReference>
<feature type="domain" description="Major facilitator superfamily (MFS) profile" evidence="8">
    <location>
        <begin position="6"/>
        <end position="393"/>
    </location>
</feature>
<dbReference type="PROSITE" id="PS50850">
    <property type="entry name" value="MFS"/>
    <property type="match status" value="1"/>
</dbReference>
<feature type="transmembrane region" description="Helical" evidence="7">
    <location>
        <begin position="166"/>
        <end position="184"/>
    </location>
</feature>
<dbReference type="Pfam" id="PF07690">
    <property type="entry name" value="MFS_1"/>
    <property type="match status" value="1"/>
</dbReference>
<evidence type="ECO:0000256" key="2">
    <source>
        <dbReference type="ARBA" id="ARBA00022448"/>
    </source>
</evidence>
<evidence type="ECO:0000256" key="7">
    <source>
        <dbReference type="SAM" id="Phobius"/>
    </source>
</evidence>
<keyword evidence="4 7" id="KW-0812">Transmembrane</keyword>
<reference evidence="9 10" key="1">
    <citation type="submission" date="2021-03" db="EMBL/GenBank/DDBJ databases">
        <title>Succinivibrio sp. nov. isolated from feces of cow.</title>
        <authorList>
            <person name="Choi J.-Y."/>
        </authorList>
    </citation>
    <scope>NUCLEOTIDE SEQUENCE [LARGE SCALE GENOMIC DNA]</scope>
    <source>
        <strain evidence="9 10">AGMB01872</strain>
    </source>
</reference>
<organism evidence="9 10">
    <name type="scientific">Succinivibrio faecicola</name>
    <dbReference type="NCBI Taxonomy" id="2820300"/>
    <lineage>
        <taxon>Bacteria</taxon>
        <taxon>Pseudomonadati</taxon>
        <taxon>Pseudomonadota</taxon>
        <taxon>Gammaproteobacteria</taxon>
        <taxon>Aeromonadales</taxon>
        <taxon>Succinivibrionaceae</taxon>
        <taxon>Succinivibrio</taxon>
    </lineage>
</organism>
<comment type="subcellular location">
    <subcellularLocation>
        <location evidence="1">Cell membrane</location>
        <topology evidence="1">Multi-pass membrane protein</topology>
    </subcellularLocation>
</comment>
<evidence type="ECO:0000313" key="9">
    <source>
        <dbReference type="EMBL" id="MBW7571151.1"/>
    </source>
</evidence>
<keyword evidence="6 7" id="KW-0472">Membrane</keyword>
<dbReference type="PRINTS" id="PR01035">
    <property type="entry name" value="TCRTETA"/>
</dbReference>
<evidence type="ECO:0000259" key="8">
    <source>
        <dbReference type="PROSITE" id="PS50850"/>
    </source>
</evidence>
<feature type="transmembrane region" description="Helical" evidence="7">
    <location>
        <begin position="248"/>
        <end position="269"/>
    </location>
</feature>
<accession>A0ABS7DIN3</accession>
<dbReference type="EMBL" id="JAGFNY010000077">
    <property type="protein sequence ID" value="MBW7571151.1"/>
    <property type="molecule type" value="Genomic_DNA"/>
</dbReference>
<feature type="transmembrane region" description="Helical" evidence="7">
    <location>
        <begin position="281"/>
        <end position="298"/>
    </location>
</feature>
<dbReference type="PROSITE" id="PS51257">
    <property type="entry name" value="PROKAR_LIPOPROTEIN"/>
    <property type="match status" value="1"/>
</dbReference>
<dbReference type="Proteomes" id="UP000731465">
    <property type="component" value="Unassembled WGS sequence"/>
</dbReference>
<feature type="transmembrane region" description="Helical" evidence="7">
    <location>
        <begin position="77"/>
        <end position="95"/>
    </location>
</feature>
<feature type="transmembrane region" description="Helical" evidence="7">
    <location>
        <begin position="138"/>
        <end position="160"/>
    </location>
</feature>
<dbReference type="InterPro" id="IPR001958">
    <property type="entry name" value="Tet-R_TetA/multi-R_MdtG-like"/>
</dbReference>
<dbReference type="PANTHER" id="PTHR43414">
    <property type="entry name" value="MULTIDRUG RESISTANCE PROTEIN MDTG"/>
    <property type="match status" value="1"/>
</dbReference>
<dbReference type="SUPFAM" id="SSF103473">
    <property type="entry name" value="MFS general substrate transporter"/>
    <property type="match status" value="1"/>
</dbReference>
<comment type="caution">
    <text evidence="9">The sequence shown here is derived from an EMBL/GenBank/DDBJ whole genome shotgun (WGS) entry which is preliminary data.</text>
</comment>
<feature type="transmembrane region" description="Helical" evidence="7">
    <location>
        <begin position="364"/>
        <end position="385"/>
    </location>
</feature>
<proteinExistence type="predicted"/>
<dbReference type="Gene3D" id="1.20.1250.20">
    <property type="entry name" value="MFS general substrate transporter like domains"/>
    <property type="match status" value="1"/>
</dbReference>
<evidence type="ECO:0000256" key="4">
    <source>
        <dbReference type="ARBA" id="ARBA00022692"/>
    </source>
</evidence>
<dbReference type="InterPro" id="IPR011701">
    <property type="entry name" value="MFS"/>
</dbReference>
<evidence type="ECO:0000256" key="1">
    <source>
        <dbReference type="ARBA" id="ARBA00004651"/>
    </source>
</evidence>
<dbReference type="PANTHER" id="PTHR43414:SF6">
    <property type="entry name" value="MULTIDRUG RESISTANCE PROTEIN MDTG"/>
    <property type="match status" value="1"/>
</dbReference>